<evidence type="ECO:0000313" key="2">
    <source>
        <dbReference type="EMBL" id="CEL92867.1"/>
    </source>
</evidence>
<protein>
    <submittedName>
        <fullName evidence="2">Uncharacterized protein</fullName>
    </submittedName>
</protein>
<gene>
    <name evidence="2" type="ORF">Vbra_11104</name>
</gene>
<evidence type="ECO:0000256" key="1">
    <source>
        <dbReference type="SAM" id="MobiDB-lite"/>
    </source>
</evidence>
<feature type="region of interest" description="Disordered" evidence="1">
    <location>
        <begin position="1"/>
        <end position="26"/>
    </location>
</feature>
<reference evidence="2 3" key="1">
    <citation type="submission" date="2014-11" db="EMBL/GenBank/DDBJ databases">
        <authorList>
            <person name="Zhu J."/>
            <person name="Qi W."/>
            <person name="Song R."/>
        </authorList>
    </citation>
    <scope>NUCLEOTIDE SEQUENCE [LARGE SCALE GENOMIC DNA]</scope>
</reference>
<dbReference type="InParanoid" id="A0A0G4EA88"/>
<name>A0A0G4EA88_VITBC</name>
<dbReference type="EMBL" id="CDMY01000117">
    <property type="protein sequence ID" value="CEL92867.1"/>
    <property type="molecule type" value="Genomic_DNA"/>
</dbReference>
<dbReference type="VEuPathDB" id="CryptoDB:Vbra_11104"/>
<dbReference type="Proteomes" id="UP000041254">
    <property type="component" value="Unassembled WGS sequence"/>
</dbReference>
<accession>A0A0G4EA88</accession>
<evidence type="ECO:0000313" key="3">
    <source>
        <dbReference type="Proteomes" id="UP000041254"/>
    </source>
</evidence>
<organism evidence="2 3">
    <name type="scientific">Vitrella brassicaformis (strain CCMP3155)</name>
    <dbReference type="NCBI Taxonomy" id="1169540"/>
    <lineage>
        <taxon>Eukaryota</taxon>
        <taxon>Sar</taxon>
        <taxon>Alveolata</taxon>
        <taxon>Colpodellida</taxon>
        <taxon>Vitrellaceae</taxon>
        <taxon>Vitrella</taxon>
    </lineage>
</organism>
<proteinExistence type="predicted"/>
<sequence length="139" mass="15111">MRSLTHTVGDTEPPTLPTARPAEADTPVRRVELSIDTGRPGERVDQRPGHCWGCERGGRADGLPSQPRQLNDRRGCAFVGIAKIWPIASPEVHISCMSDNNRTNVAIDSTDGQRDAIAEGHVRNVTTEGRSNQYQLSAA</sequence>
<keyword evidence="3" id="KW-1185">Reference proteome</keyword>
<dbReference type="AlphaFoldDB" id="A0A0G4EA88"/>